<evidence type="ECO:0000313" key="1">
    <source>
        <dbReference type="EMBL" id="ADR29601.1"/>
    </source>
</evidence>
<reference evidence="1 2" key="1">
    <citation type="journal article" date="2010" name="BMC Genomics">
        <title>Genome sequence of adherent-invasive Escherichia coli and comparative genomic analysis with other E. coli pathotypes.</title>
        <authorList>
            <person name="Nash J.H."/>
            <person name="Villegas A."/>
            <person name="Kropinski A.M."/>
            <person name="Aguilar-Valenzuela R."/>
            <person name="Konczy P."/>
            <person name="Mascarenhas M."/>
            <person name="Ziebell K."/>
            <person name="Torres A.G."/>
            <person name="Karmali M.A."/>
            <person name="Coombes B.K."/>
        </authorList>
    </citation>
    <scope>NUCLEOTIDE SEQUENCE [LARGE SCALE GENOMIC DNA]</scope>
    <source>
        <strain evidence="2">NRG 857C / AIEC</strain>
    </source>
</reference>
<organism evidence="1 2">
    <name type="scientific">Escherichia coli O83:H1 (strain NRG 857C / AIEC)</name>
    <dbReference type="NCBI Taxonomy" id="685038"/>
    <lineage>
        <taxon>Bacteria</taxon>
        <taxon>Pseudomonadati</taxon>
        <taxon>Pseudomonadota</taxon>
        <taxon>Gammaproteobacteria</taxon>
        <taxon>Enterobacterales</taxon>
        <taxon>Enterobacteriaceae</taxon>
        <taxon>Escherichia</taxon>
    </lineage>
</organism>
<dbReference type="EMBL" id="CP001855">
    <property type="protein sequence ID" value="ADR29601.1"/>
    <property type="molecule type" value="Genomic_DNA"/>
</dbReference>
<keyword evidence="2" id="KW-1185">Reference proteome</keyword>
<protein>
    <submittedName>
        <fullName evidence="1">Uncharacterized protein</fullName>
    </submittedName>
</protein>
<sequence>MPSGPDVSLMFCVKIQNIDRARFHISGEELDLYFFVKGDRYVEIK</sequence>
<evidence type="ECO:0000313" key="2">
    <source>
        <dbReference type="Proteomes" id="UP000008614"/>
    </source>
</evidence>
<dbReference type="AlphaFoldDB" id="A0A0H3EQ78"/>
<dbReference type="HOGENOM" id="CLU_3199100_0_0_6"/>
<accession>A0A0H3EQ78</accession>
<name>A0A0H3EQ78_ECO8N</name>
<dbReference type="KEGG" id="eln:NRG857_20965"/>
<gene>
    <name evidence="1" type="ordered locus">NRG857_20965</name>
</gene>
<dbReference type="Proteomes" id="UP000008614">
    <property type="component" value="Chromosome"/>
</dbReference>
<proteinExistence type="predicted"/>